<name>A0A6A6EV28_9PEZI</name>
<dbReference type="Proteomes" id="UP000800200">
    <property type="component" value="Unassembled WGS sequence"/>
</dbReference>
<proteinExistence type="predicted"/>
<dbReference type="Gene3D" id="3.40.50.300">
    <property type="entry name" value="P-loop containing nucleotide triphosphate hydrolases"/>
    <property type="match status" value="1"/>
</dbReference>
<gene>
    <name evidence="1" type="ORF">K469DRAFT_722441</name>
</gene>
<dbReference type="PANTHER" id="PTHR36978:SF4">
    <property type="entry name" value="P-LOOP CONTAINING NUCLEOSIDE TRIPHOSPHATE HYDROLASE PROTEIN"/>
    <property type="match status" value="1"/>
</dbReference>
<dbReference type="PANTHER" id="PTHR36978">
    <property type="entry name" value="P-LOOP CONTAINING NUCLEOTIDE TRIPHOSPHATE HYDROLASE"/>
    <property type="match status" value="1"/>
</dbReference>
<dbReference type="EMBL" id="ML994610">
    <property type="protein sequence ID" value="KAF2195141.1"/>
    <property type="molecule type" value="Genomic_DNA"/>
</dbReference>
<protein>
    <submittedName>
        <fullName evidence="1">Uncharacterized protein</fullName>
    </submittedName>
</protein>
<dbReference type="InterPro" id="IPR027417">
    <property type="entry name" value="P-loop_NTPase"/>
</dbReference>
<keyword evidence="2" id="KW-1185">Reference proteome</keyword>
<dbReference type="AlphaFoldDB" id="A0A6A6EV28"/>
<accession>A0A6A6EV28</accession>
<dbReference type="Pfam" id="PF17784">
    <property type="entry name" value="Sulfotransfer_4"/>
    <property type="match status" value="1"/>
</dbReference>
<evidence type="ECO:0000313" key="1">
    <source>
        <dbReference type="EMBL" id="KAF2195141.1"/>
    </source>
</evidence>
<dbReference type="InterPro" id="IPR040632">
    <property type="entry name" value="Sulfotransfer_4"/>
</dbReference>
<organism evidence="1 2">
    <name type="scientific">Zopfia rhizophila CBS 207.26</name>
    <dbReference type="NCBI Taxonomy" id="1314779"/>
    <lineage>
        <taxon>Eukaryota</taxon>
        <taxon>Fungi</taxon>
        <taxon>Dikarya</taxon>
        <taxon>Ascomycota</taxon>
        <taxon>Pezizomycotina</taxon>
        <taxon>Dothideomycetes</taxon>
        <taxon>Dothideomycetes incertae sedis</taxon>
        <taxon>Zopfiaceae</taxon>
        <taxon>Zopfia</taxon>
    </lineage>
</organism>
<dbReference type="OrthoDB" id="408152at2759"/>
<sequence>MDKPKRNKPAKVLHLSMPRTGSVSMMAAYNILGLTTYHGFDFIVRPDDQVEWENAIDAKFYGKGRLFEREDFDALLGEFLSDFPMVWVMLNLLDPYVMRARPATLIVKMEYGMSNCSDRESFEINARETYRNHYEMVRRKVPKERLLEYKLGSAWDPLCGSGV</sequence>
<evidence type="ECO:0000313" key="2">
    <source>
        <dbReference type="Proteomes" id="UP000800200"/>
    </source>
</evidence>
<reference evidence="1" key="1">
    <citation type="journal article" date="2020" name="Stud. Mycol.">
        <title>101 Dothideomycetes genomes: a test case for predicting lifestyles and emergence of pathogens.</title>
        <authorList>
            <person name="Haridas S."/>
            <person name="Albert R."/>
            <person name="Binder M."/>
            <person name="Bloem J."/>
            <person name="Labutti K."/>
            <person name="Salamov A."/>
            <person name="Andreopoulos B."/>
            <person name="Baker S."/>
            <person name="Barry K."/>
            <person name="Bills G."/>
            <person name="Bluhm B."/>
            <person name="Cannon C."/>
            <person name="Castanera R."/>
            <person name="Culley D."/>
            <person name="Daum C."/>
            <person name="Ezra D."/>
            <person name="Gonzalez J."/>
            <person name="Henrissat B."/>
            <person name="Kuo A."/>
            <person name="Liang C."/>
            <person name="Lipzen A."/>
            <person name="Lutzoni F."/>
            <person name="Magnuson J."/>
            <person name="Mondo S."/>
            <person name="Nolan M."/>
            <person name="Ohm R."/>
            <person name="Pangilinan J."/>
            <person name="Park H.-J."/>
            <person name="Ramirez L."/>
            <person name="Alfaro M."/>
            <person name="Sun H."/>
            <person name="Tritt A."/>
            <person name="Yoshinaga Y."/>
            <person name="Zwiers L.-H."/>
            <person name="Turgeon B."/>
            <person name="Goodwin S."/>
            <person name="Spatafora J."/>
            <person name="Crous P."/>
            <person name="Grigoriev I."/>
        </authorList>
    </citation>
    <scope>NUCLEOTIDE SEQUENCE</scope>
    <source>
        <strain evidence="1">CBS 207.26</strain>
    </source>
</reference>